<reference evidence="4 5" key="1">
    <citation type="submission" date="2018-07" db="EMBL/GenBank/DDBJ databases">
        <title>Genomic Encyclopedia of Type Strains, Phase IV (KMG-IV): sequencing the most valuable type-strain genomes for metagenomic binning, comparative biology and taxonomic classification.</title>
        <authorList>
            <person name="Goeker M."/>
        </authorList>
    </citation>
    <scope>NUCLEOTIDE SEQUENCE [LARGE SCALE GENOMIC DNA]</scope>
    <source>
        <strain evidence="4 5">DSM 14364</strain>
    </source>
</reference>
<dbReference type="SUPFAM" id="SSF55729">
    <property type="entry name" value="Acyl-CoA N-acyltransferases (Nat)"/>
    <property type="match status" value="1"/>
</dbReference>
<evidence type="ECO:0000256" key="1">
    <source>
        <dbReference type="ARBA" id="ARBA00022679"/>
    </source>
</evidence>
<dbReference type="PANTHER" id="PTHR43877">
    <property type="entry name" value="AMINOALKYLPHOSPHONATE N-ACETYLTRANSFERASE-RELATED-RELATED"/>
    <property type="match status" value="1"/>
</dbReference>
<keyword evidence="1 4" id="KW-0808">Transferase</keyword>
<comment type="caution">
    <text evidence="4">The sequence shown here is derived from an EMBL/GenBank/DDBJ whole genome shotgun (WGS) entry which is preliminary data.</text>
</comment>
<dbReference type="InterPro" id="IPR016181">
    <property type="entry name" value="Acyl_CoA_acyltransferase"/>
</dbReference>
<protein>
    <submittedName>
        <fullName evidence="4">L-amino acid N-acyltransferase YncA</fullName>
    </submittedName>
</protein>
<evidence type="ECO:0000313" key="5">
    <source>
        <dbReference type="Proteomes" id="UP000254925"/>
    </source>
</evidence>
<evidence type="ECO:0000259" key="3">
    <source>
        <dbReference type="PROSITE" id="PS51186"/>
    </source>
</evidence>
<dbReference type="CDD" id="cd04301">
    <property type="entry name" value="NAT_SF"/>
    <property type="match status" value="1"/>
</dbReference>
<dbReference type="GO" id="GO:0016747">
    <property type="term" value="F:acyltransferase activity, transferring groups other than amino-acyl groups"/>
    <property type="evidence" value="ECO:0007669"/>
    <property type="project" value="InterPro"/>
</dbReference>
<keyword evidence="2 4" id="KW-0012">Acyltransferase</keyword>
<name>A0A370HNT5_9HYPH</name>
<dbReference type="Proteomes" id="UP000254925">
    <property type="component" value="Unassembled WGS sequence"/>
</dbReference>
<evidence type="ECO:0000313" key="4">
    <source>
        <dbReference type="EMBL" id="RDI60000.1"/>
    </source>
</evidence>
<sequence>MNVTIRPARPADGPAIAALHFRMWRETYRDLAPEDAHRVLTEPVRASRWQAMLAGDGLGHTILVAEGEGRLAGFGAAGPSSHDAFEGRAEVKFLYVDRAFKRRGIGRILLGALASDMMGFGYHGIALGVVAGNDPAIAFYESMGGRRVGAYTDPGPVWRSENFVYAWDDLEALVARSPTINRVPKEA</sequence>
<dbReference type="PROSITE" id="PS51186">
    <property type="entry name" value="GNAT"/>
    <property type="match status" value="1"/>
</dbReference>
<accession>A0A370HNT5</accession>
<feature type="domain" description="N-acetyltransferase" evidence="3">
    <location>
        <begin position="3"/>
        <end position="171"/>
    </location>
</feature>
<proteinExistence type="predicted"/>
<keyword evidence="5" id="KW-1185">Reference proteome</keyword>
<dbReference type="InterPro" id="IPR050832">
    <property type="entry name" value="Bact_Acetyltransf"/>
</dbReference>
<dbReference type="OrthoDB" id="9799154at2"/>
<organism evidence="4 5">
    <name type="scientific">Microvirga subterranea</name>
    <dbReference type="NCBI Taxonomy" id="186651"/>
    <lineage>
        <taxon>Bacteria</taxon>
        <taxon>Pseudomonadati</taxon>
        <taxon>Pseudomonadota</taxon>
        <taxon>Alphaproteobacteria</taxon>
        <taxon>Hyphomicrobiales</taxon>
        <taxon>Methylobacteriaceae</taxon>
        <taxon>Microvirga</taxon>
    </lineage>
</organism>
<dbReference type="InterPro" id="IPR000182">
    <property type="entry name" value="GNAT_dom"/>
</dbReference>
<dbReference type="EMBL" id="QQBB01000003">
    <property type="protein sequence ID" value="RDI60000.1"/>
    <property type="molecule type" value="Genomic_DNA"/>
</dbReference>
<dbReference type="Pfam" id="PF00583">
    <property type="entry name" value="Acetyltransf_1"/>
    <property type="match status" value="1"/>
</dbReference>
<dbReference type="RefSeq" id="WP_114769716.1">
    <property type="nucleotide sequence ID" value="NZ_QQBB01000003.1"/>
</dbReference>
<dbReference type="Gene3D" id="3.40.630.30">
    <property type="match status" value="1"/>
</dbReference>
<gene>
    <name evidence="4" type="ORF">DES45_103258</name>
</gene>
<evidence type="ECO:0000256" key="2">
    <source>
        <dbReference type="ARBA" id="ARBA00023315"/>
    </source>
</evidence>
<dbReference type="AlphaFoldDB" id="A0A370HNT5"/>